<dbReference type="Proteomes" id="UP001183809">
    <property type="component" value="Unassembled WGS sequence"/>
</dbReference>
<comment type="caution">
    <text evidence="1">The sequence shown here is derived from an EMBL/GenBank/DDBJ whole genome shotgun (WGS) entry which is preliminary data.</text>
</comment>
<organism evidence="1 2">
    <name type="scientific">Streptomyces gibsoniae</name>
    <dbReference type="NCBI Taxonomy" id="3075529"/>
    <lineage>
        <taxon>Bacteria</taxon>
        <taxon>Bacillati</taxon>
        <taxon>Actinomycetota</taxon>
        <taxon>Actinomycetes</taxon>
        <taxon>Kitasatosporales</taxon>
        <taxon>Streptomycetaceae</taxon>
        <taxon>Streptomyces</taxon>
    </lineage>
</organism>
<name>A0ABU2U7X8_9ACTN</name>
<evidence type="ECO:0000313" key="2">
    <source>
        <dbReference type="Proteomes" id="UP001183809"/>
    </source>
</evidence>
<protein>
    <submittedName>
        <fullName evidence="1">SPOR domain-containing protein</fullName>
    </submittedName>
</protein>
<sequence length="67" mass="7536">MSDGTVTLPWLVIRQDGNGNRYSVGRYATRAEAQKIVDSLDDRGHKQLYWVERIGQGGARRGERSGM</sequence>
<evidence type="ECO:0000313" key="1">
    <source>
        <dbReference type="EMBL" id="MDT0469339.1"/>
    </source>
</evidence>
<dbReference type="RefSeq" id="WP_311700770.1">
    <property type="nucleotide sequence ID" value="NZ_JAVREY010000104.1"/>
</dbReference>
<dbReference type="EMBL" id="JAVREY010000104">
    <property type="protein sequence ID" value="MDT0469339.1"/>
    <property type="molecule type" value="Genomic_DNA"/>
</dbReference>
<accession>A0ABU2U7X8</accession>
<keyword evidence="2" id="KW-1185">Reference proteome</keyword>
<proteinExistence type="predicted"/>
<reference evidence="2" key="1">
    <citation type="submission" date="2023-07" db="EMBL/GenBank/DDBJ databases">
        <title>30 novel species of actinomycetes from the DSMZ collection.</title>
        <authorList>
            <person name="Nouioui I."/>
        </authorList>
    </citation>
    <scope>NUCLEOTIDE SEQUENCE [LARGE SCALE GENOMIC DNA]</scope>
    <source>
        <strain evidence="2">DSM 41699</strain>
    </source>
</reference>
<gene>
    <name evidence="1" type="ORF">RM764_41360</name>
</gene>